<organism evidence="1 2">
    <name type="scientific">Acidithiobacillus ferridurans</name>
    <dbReference type="NCBI Taxonomy" id="1232575"/>
    <lineage>
        <taxon>Bacteria</taxon>
        <taxon>Pseudomonadati</taxon>
        <taxon>Pseudomonadota</taxon>
        <taxon>Acidithiobacillia</taxon>
        <taxon>Acidithiobacillales</taxon>
        <taxon>Acidithiobacillaceae</taxon>
        <taxon>Acidithiobacillus</taxon>
    </lineage>
</organism>
<dbReference type="RefSeq" id="WP_126604291.1">
    <property type="nucleotide sequence ID" value="NZ_AP018795.1"/>
</dbReference>
<evidence type="ECO:0000313" key="1">
    <source>
        <dbReference type="EMBL" id="BBF64236.1"/>
    </source>
</evidence>
<dbReference type="Proteomes" id="UP000280188">
    <property type="component" value="Chromosome"/>
</dbReference>
<dbReference type="EMBL" id="AP018795">
    <property type="protein sequence ID" value="BBF64236.1"/>
    <property type="molecule type" value="Genomic_DNA"/>
</dbReference>
<gene>
    <name evidence="1" type="ORF">AFERRID_04540</name>
</gene>
<dbReference type="KEGG" id="afj:AFERRID_04540"/>
<proteinExistence type="predicted"/>
<keyword evidence="2" id="KW-1185">Reference proteome</keyword>
<evidence type="ECO:0000313" key="2">
    <source>
        <dbReference type="Proteomes" id="UP000280188"/>
    </source>
</evidence>
<reference evidence="1 2" key="1">
    <citation type="journal article" date="2018" name="Microbiol. Resour. Announc.">
        <title>Complete Genome Sequence of Acidithiobacillus ferridurans JCM 18981.</title>
        <authorList>
            <person name="Miyauchi T."/>
            <person name="Kouzuma A."/>
            <person name="Abe T."/>
            <person name="Watanabe K."/>
        </authorList>
    </citation>
    <scope>NUCLEOTIDE SEQUENCE [LARGE SCALE GENOMIC DNA]</scope>
    <source>
        <strain evidence="2">ATCC 33020 / DSM 29468 / JCM 18981 / 11Fe</strain>
    </source>
</reference>
<dbReference type="AlphaFoldDB" id="A0A2Z6IFX0"/>
<name>A0A2Z6IFX0_ACIFI</name>
<protein>
    <submittedName>
        <fullName evidence="1">Uncharacterized protein</fullName>
    </submittedName>
</protein>
<accession>A0A2Z6IFX0</accession>
<sequence length="270" mass="30917">MIVEYRLLQYREFPERQEGRNFALLARAGGQTHVRAVGMQRNGAIDLSYYRAIAPRQINEHWVFGEWLQWLQDLATWNDAWNPENLISDRILDQIAANGRQIVTTPSRFEDWPDINDVDILLDSLEERLIGTMTKPPEKPFSEWIDDVFSTSELVYRKGFARGVEVAFEMPGGKPFVTTFPYAITEEPRMGFKAIAFHGAKKDIQQKVNDALISFQRAVESGFLVKERCIVLTQAIPKVNKIYAEELEELAQLVNVTAKDAPDLLRKMAA</sequence>